<accession>A0A1I4E3P7</accession>
<dbReference type="Gene3D" id="1.10.443.10">
    <property type="entry name" value="Intergrase catalytic core"/>
    <property type="match status" value="1"/>
</dbReference>
<dbReference type="EMBL" id="FOTF01000005">
    <property type="protein sequence ID" value="SFK98976.1"/>
    <property type="molecule type" value="Genomic_DNA"/>
</dbReference>
<dbReference type="PROSITE" id="PS51898">
    <property type="entry name" value="TYR_RECOMBINASE"/>
    <property type="match status" value="1"/>
</dbReference>
<dbReference type="Proteomes" id="UP000199550">
    <property type="component" value="Unassembled WGS sequence"/>
</dbReference>
<feature type="compositionally biased region" description="Basic and acidic residues" evidence="2">
    <location>
        <begin position="371"/>
        <end position="386"/>
    </location>
</feature>
<dbReference type="AlphaFoldDB" id="A0A1I4E3P7"/>
<keyword evidence="5" id="KW-1185">Reference proteome</keyword>
<gene>
    <name evidence="4" type="ORF">SAMN04488004_105208</name>
</gene>
<proteinExistence type="predicted"/>
<dbReference type="GO" id="GO:0003677">
    <property type="term" value="F:DNA binding"/>
    <property type="evidence" value="ECO:0007669"/>
    <property type="project" value="InterPro"/>
</dbReference>
<dbReference type="STRING" id="195913.SAMN04488004_105208"/>
<dbReference type="SUPFAM" id="SSF56349">
    <property type="entry name" value="DNA breaking-rejoining enzymes"/>
    <property type="match status" value="1"/>
</dbReference>
<reference evidence="4 5" key="1">
    <citation type="submission" date="2016-10" db="EMBL/GenBank/DDBJ databases">
        <authorList>
            <person name="de Groot N.N."/>
        </authorList>
    </citation>
    <scope>NUCLEOTIDE SEQUENCE [LARGE SCALE GENOMIC DNA]</scope>
    <source>
        <strain evidence="4 5">DSM 16199</strain>
    </source>
</reference>
<evidence type="ECO:0000313" key="4">
    <source>
        <dbReference type="EMBL" id="SFK98976.1"/>
    </source>
</evidence>
<dbReference type="OrthoDB" id="7222937at2"/>
<dbReference type="InterPro" id="IPR002104">
    <property type="entry name" value="Integrase_catalytic"/>
</dbReference>
<dbReference type="Pfam" id="PF00589">
    <property type="entry name" value="Phage_integrase"/>
    <property type="match status" value="1"/>
</dbReference>
<dbReference type="InterPro" id="IPR013762">
    <property type="entry name" value="Integrase-like_cat_sf"/>
</dbReference>
<feature type="region of interest" description="Disordered" evidence="2">
    <location>
        <begin position="364"/>
        <end position="386"/>
    </location>
</feature>
<organism evidence="4 5">
    <name type="scientific">Loktanella salsilacus</name>
    <dbReference type="NCBI Taxonomy" id="195913"/>
    <lineage>
        <taxon>Bacteria</taxon>
        <taxon>Pseudomonadati</taxon>
        <taxon>Pseudomonadota</taxon>
        <taxon>Alphaproteobacteria</taxon>
        <taxon>Rhodobacterales</taxon>
        <taxon>Roseobacteraceae</taxon>
        <taxon>Loktanella</taxon>
    </lineage>
</organism>
<evidence type="ECO:0000313" key="5">
    <source>
        <dbReference type="Proteomes" id="UP000199550"/>
    </source>
</evidence>
<feature type="domain" description="Tyr recombinase" evidence="3">
    <location>
        <begin position="455"/>
        <end position="664"/>
    </location>
</feature>
<evidence type="ECO:0000259" key="3">
    <source>
        <dbReference type="PROSITE" id="PS51898"/>
    </source>
</evidence>
<evidence type="ECO:0000256" key="2">
    <source>
        <dbReference type="SAM" id="MobiDB-lite"/>
    </source>
</evidence>
<dbReference type="GO" id="GO:0015074">
    <property type="term" value="P:DNA integration"/>
    <property type="evidence" value="ECO:0007669"/>
    <property type="project" value="InterPro"/>
</dbReference>
<sequence length="696" mass="79247">MRRRSTAQSHLEYRLSGYHWRRRCPTRVMKIWTPSTKLSLIFPLRSHVLPEAKALAQKLTLLSDIAFAGVTERTMAIAPDIIDRLLVGLCRFLIEAADALRERAPMRSADVAAYEFACANAAVETLRQAIATRDRDIARNPLRQVAKHLGIALDEADADWQRLAFRALRVMLDAEQENFRRDQGDFDGPCPALKAARSLIDETVDVFIKPVAKHVLTTTDTASSPATVFTETISAPYVAETFAETSTNTSVPPKAVEMANTPQPIGTTSECPSEKDQIKTTCPRIMEGANEYIEQRSLGYIDFNPFEQFNAKSGESWAKNSAPNVLSTARLLSRMCADKQFDQISDRELMSAFELITRVPRSYQAKTSKKTPKEAADEADATEKHNARVKHAQLEKDCASPGRIEYELLKIRIPRLRVNTIYRHMQDFQRICEFIKKRGHLSSSIMENHIWSSRELTRRLILEEHNERLTWCGKLNGLFRSLIFQDELEDKGDPLFWAPLIALHMGLRSEEILQLYLSDIQVIDDIPCIVLRQGPGQSLKSEASHRTVPIHDNLIKLGFMHLVATLERAGEPRLFPWLKRSESKKTYTENFSKRFTKYRKDNKIYDPQRDFHSFRTTFNSLLIEMRCNDTERRALMGHVEHDVGITNYNPGGFSNSIQLENVNSISIDISIIRPPFGDVQSANVTELFSHRTKNTA</sequence>
<dbReference type="InterPro" id="IPR011010">
    <property type="entry name" value="DNA_brk_join_enz"/>
</dbReference>
<dbReference type="GO" id="GO:0006310">
    <property type="term" value="P:DNA recombination"/>
    <property type="evidence" value="ECO:0007669"/>
    <property type="project" value="UniProtKB-KW"/>
</dbReference>
<name>A0A1I4E3P7_9RHOB</name>
<protein>
    <submittedName>
        <fullName evidence="4">Phage integrase family protein</fullName>
    </submittedName>
</protein>
<evidence type="ECO:0000256" key="1">
    <source>
        <dbReference type="ARBA" id="ARBA00023172"/>
    </source>
</evidence>
<keyword evidence="1" id="KW-0233">DNA recombination</keyword>
<dbReference type="CDD" id="cd01184">
    <property type="entry name" value="INT_C_like_1"/>
    <property type="match status" value="1"/>
</dbReference>